<protein>
    <recommendedName>
        <fullName evidence="1">JmjC domain-containing protein</fullName>
    </recommendedName>
</protein>
<dbReference type="PROSITE" id="PS51184">
    <property type="entry name" value="JMJC"/>
    <property type="match status" value="1"/>
</dbReference>
<dbReference type="RefSeq" id="WP_043572705.1">
    <property type="nucleotide sequence ID" value="NZ_CP142381.1"/>
</dbReference>
<dbReference type="EMBL" id="JAHDTB010000001">
    <property type="protein sequence ID" value="MBW8286232.1"/>
    <property type="molecule type" value="Genomic_DNA"/>
</dbReference>
<accession>A0ABS7F850</accession>
<dbReference type="InterPro" id="IPR003347">
    <property type="entry name" value="JmjC_dom"/>
</dbReference>
<dbReference type="Gene3D" id="2.60.120.650">
    <property type="entry name" value="Cupin"/>
    <property type="match status" value="1"/>
</dbReference>
<sequence length="430" mass="49965">MNETIEKKDATAFSEAWWADFMDRSQNLSKPVVVKNAIPQEKFRHHQQNVLSIIADLAKLKTTQFGYRIYIEGRLLGPNEMDDIFEKSAPLENEELETWAARVFGDQRFGIILNSGEKFNQALSKEIAVALAPLFDEIGYPRGGVQFTIFIGNYDKTPLGIHQDQRGESVIHFHVGPGSKTMYVWDREQYKNLLETQNLTRKDFAKLRPYASEFHFESGDLYFMPEGTYHIGMQEGLSVGITVWRYSHTDDLLAKHLHQRIFKQIPVEKTEDFQHDENSLDDTSGLDKIIEKYSLTDECKNLNYSELLRKTYQDWRYSVHSNAGYRNSPFPREGLEKIALQDRIAIESPYKILARESENTDKIYIYVRGHKIEFNRFPCVLALIQRLNEGRTEAVADLLQILDKSWPAQVGLYILNELYHWRGIDKVARQ</sequence>
<keyword evidence="3" id="KW-1185">Reference proteome</keyword>
<evidence type="ECO:0000313" key="3">
    <source>
        <dbReference type="Proteomes" id="UP000711178"/>
    </source>
</evidence>
<dbReference type="GeneID" id="89683532"/>
<proteinExistence type="predicted"/>
<dbReference type="SUPFAM" id="SSF51197">
    <property type="entry name" value="Clavaminate synthase-like"/>
    <property type="match status" value="1"/>
</dbReference>
<gene>
    <name evidence="2" type="ORF">KIF53_01100</name>
</gene>
<reference evidence="2 3" key="1">
    <citation type="submission" date="2021-05" db="EMBL/GenBank/DDBJ databases">
        <title>Draft Whole Genome Sequencing Of Biosensor Chromobacterium violaceum Strain CV026 Reveals A Regulatory RNA In Chromobacterium violaceum Phenotype Regulatory Network.</title>
        <authorList>
            <person name="Hong K.W."/>
            <person name="Chan K.G."/>
            <person name="Chang C.-Y."/>
        </authorList>
    </citation>
    <scope>NUCLEOTIDE SEQUENCE [LARGE SCALE GENOMIC DNA]</scope>
    <source>
        <strain evidence="2 3">ATCC 31532</strain>
    </source>
</reference>
<dbReference type="Proteomes" id="UP000711178">
    <property type="component" value="Unassembled WGS sequence"/>
</dbReference>
<comment type="caution">
    <text evidence="2">The sequence shown here is derived from an EMBL/GenBank/DDBJ whole genome shotgun (WGS) entry which is preliminary data.</text>
</comment>
<evidence type="ECO:0000313" key="2">
    <source>
        <dbReference type="EMBL" id="MBW8286232.1"/>
    </source>
</evidence>
<name>A0ABS7F850_9NEIS</name>
<evidence type="ECO:0000259" key="1">
    <source>
        <dbReference type="PROSITE" id="PS51184"/>
    </source>
</evidence>
<feature type="domain" description="JmjC" evidence="1">
    <location>
        <begin position="120"/>
        <end position="260"/>
    </location>
</feature>
<organism evidence="2 3">
    <name type="scientific">Chromobacterium subtsugae</name>
    <dbReference type="NCBI Taxonomy" id="251747"/>
    <lineage>
        <taxon>Bacteria</taxon>
        <taxon>Pseudomonadati</taxon>
        <taxon>Pseudomonadota</taxon>
        <taxon>Betaproteobacteria</taxon>
        <taxon>Neisseriales</taxon>
        <taxon>Chromobacteriaceae</taxon>
        <taxon>Chromobacterium</taxon>
    </lineage>
</organism>